<proteinExistence type="predicted"/>
<name>A0A1I5YI26_9FIRM</name>
<evidence type="ECO:0000256" key="1">
    <source>
        <dbReference type="SAM" id="MobiDB-lite"/>
    </source>
</evidence>
<dbReference type="Proteomes" id="UP000182624">
    <property type="component" value="Unassembled WGS sequence"/>
</dbReference>
<evidence type="ECO:0000313" key="3">
    <source>
        <dbReference type="EMBL" id="SFQ43537.1"/>
    </source>
</evidence>
<sequence length="155" mass="17546">MRKNCLLYKFAIKVVGTAIALSLIVNPYDCFAKENAVSIESTVDSNKDDIEEILKDSTDNSNKNDTEEIVEDNKEESTLQATYSYVVGDQNFKREKNEEENSMDEIQVISDEEVARNATYDEKQNDFALLLLIILASISSLAAVEVARRRIKNRV</sequence>
<feature type="region of interest" description="Disordered" evidence="1">
    <location>
        <begin position="55"/>
        <end position="74"/>
    </location>
</feature>
<keyword evidence="2" id="KW-0812">Transmembrane</keyword>
<dbReference type="EMBL" id="FOXO01000046">
    <property type="protein sequence ID" value="SFQ43537.1"/>
    <property type="molecule type" value="Genomic_DNA"/>
</dbReference>
<accession>A0A1I5YI26</accession>
<dbReference type="OrthoDB" id="9954790at2"/>
<gene>
    <name evidence="3" type="ORF">SAMN04487928_14614</name>
</gene>
<dbReference type="RefSeq" id="WP_074891915.1">
    <property type="nucleotide sequence ID" value="NZ_FOXO01000046.1"/>
</dbReference>
<evidence type="ECO:0000313" key="4">
    <source>
        <dbReference type="Proteomes" id="UP000182624"/>
    </source>
</evidence>
<dbReference type="AlphaFoldDB" id="A0A1I5YI26"/>
<keyword evidence="4" id="KW-1185">Reference proteome</keyword>
<keyword evidence="2" id="KW-0472">Membrane</keyword>
<keyword evidence="2" id="KW-1133">Transmembrane helix</keyword>
<protein>
    <submittedName>
        <fullName evidence="3">Uncharacterized protein</fullName>
    </submittedName>
</protein>
<feature type="transmembrane region" description="Helical" evidence="2">
    <location>
        <begin position="127"/>
        <end position="147"/>
    </location>
</feature>
<organism evidence="3 4">
    <name type="scientific">Butyrivibrio proteoclasticus</name>
    <dbReference type="NCBI Taxonomy" id="43305"/>
    <lineage>
        <taxon>Bacteria</taxon>
        <taxon>Bacillati</taxon>
        <taxon>Bacillota</taxon>
        <taxon>Clostridia</taxon>
        <taxon>Lachnospirales</taxon>
        <taxon>Lachnospiraceae</taxon>
        <taxon>Butyrivibrio</taxon>
    </lineage>
</organism>
<reference evidence="4" key="1">
    <citation type="submission" date="2016-10" db="EMBL/GenBank/DDBJ databases">
        <authorList>
            <person name="Varghese N."/>
            <person name="Submissions S."/>
        </authorList>
    </citation>
    <scope>NUCLEOTIDE SEQUENCE [LARGE SCALE GENOMIC DNA]</scope>
    <source>
        <strain evidence="4">P18</strain>
    </source>
</reference>
<evidence type="ECO:0000256" key="2">
    <source>
        <dbReference type="SAM" id="Phobius"/>
    </source>
</evidence>